<organism evidence="14 15">
    <name type="scientific">Halostreptopolyspora alba</name>
    <dbReference type="NCBI Taxonomy" id="2487137"/>
    <lineage>
        <taxon>Bacteria</taxon>
        <taxon>Bacillati</taxon>
        <taxon>Actinomycetota</taxon>
        <taxon>Actinomycetes</taxon>
        <taxon>Streptosporangiales</taxon>
        <taxon>Nocardiopsidaceae</taxon>
        <taxon>Halostreptopolyspora</taxon>
    </lineage>
</organism>
<evidence type="ECO:0000256" key="10">
    <source>
        <dbReference type="PIRSR" id="PIRSR601233-1"/>
    </source>
</evidence>
<proteinExistence type="inferred from homology"/>
<comment type="subunit">
    <text evidence="13">Monomer.</text>
</comment>
<keyword evidence="2 13" id="KW-0436">Ligase</keyword>
<feature type="active site" description="GMP-histidine intermediate" evidence="10">
    <location>
        <position position="395"/>
    </location>
</feature>
<dbReference type="InterPro" id="IPR001233">
    <property type="entry name" value="RtcB"/>
</dbReference>
<comment type="caution">
    <text evidence="14">The sequence shown here is derived from an EMBL/GenBank/DDBJ whole genome shotgun (WGS) entry which is preliminary data.</text>
</comment>
<evidence type="ECO:0000256" key="8">
    <source>
        <dbReference type="ARBA" id="ARBA00047746"/>
    </source>
</evidence>
<dbReference type="PANTHER" id="PTHR11118:SF1">
    <property type="entry name" value="RNA-SPLICING LIGASE RTCB HOMOLOG"/>
    <property type="match status" value="1"/>
</dbReference>
<keyword evidence="7 12" id="KW-0464">Manganese</keyword>
<feature type="binding site" evidence="11">
    <location>
        <position position="471"/>
    </location>
    <ligand>
        <name>GMP</name>
        <dbReference type="ChEBI" id="CHEBI:58115"/>
    </ligand>
</feature>
<accession>A0A3N0EEE3</accession>
<dbReference type="InterPro" id="IPR036025">
    <property type="entry name" value="RtcB-like_sf"/>
</dbReference>
<dbReference type="GO" id="GO:0046872">
    <property type="term" value="F:metal ion binding"/>
    <property type="evidence" value="ECO:0007669"/>
    <property type="project" value="UniProtKB-UniRule"/>
</dbReference>
<evidence type="ECO:0000256" key="11">
    <source>
        <dbReference type="PIRSR" id="PIRSR601233-2"/>
    </source>
</evidence>
<dbReference type="GO" id="GO:0003972">
    <property type="term" value="F:RNA ligase (ATP) activity"/>
    <property type="evidence" value="ECO:0007669"/>
    <property type="project" value="TreeGrafter"/>
</dbReference>
<feature type="binding site" evidence="12">
    <location>
        <position position="93"/>
    </location>
    <ligand>
        <name>Mn(2+)</name>
        <dbReference type="ChEBI" id="CHEBI:29035"/>
        <label>1</label>
    </ligand>
</feature>
<dbReference type="OrthoDB" id="9802323at2"/>
<evidence type="ECO:0000256" key="12">
    <source>
        <dbReference type="PIRSR" id="PIRSR601233-3"/>
    </source>
</evidence>
<dbReference type="AlphaFoldDB" id="A0A3N0EEE3"/>
<evidence type="ECO:0000313" key="15">
    <source>
        <dbReference type="Proteomes" id="UP000269198"/>
    </source>
</evidence>
<evidence type="ECO:0000256" key="13">
    <source>
        <dbReference type="RuleBase" id="RU371113"/>
    </source>
</evidence>
<evidence type="ECO:0000313" key="14">
    <source>
        <dbReference type="EMBL" id="RNL86049.1"/>
    </source>
</evidence>
<feature type="binding site" evidence="12">
    <location>
        <position position="233"/>
    </location>
    <ligand>
        <name>Mn(2+)</name>
        <dbReference type="ChEBI" id="CHEBI:29035"/>
        <label>2</label>
    </ligand>
</feature>
<dbReference type="GO" id="GO:0042245">
    <property type="term" value="P:RNA repair"/>
    <property type="evidence" value="ECO:0007669"/>
    <property type="project" value="UniProtKB-KW"/>
</dbReference>
<dbReference type="SUPFAM" id="SSF103365">
    <property type="entry name" value="Hypothetical protein PH1602"/>
    <property type="match status" value="1"/>
</dbReference>
<dbReference type="FunFam" id="3.90.1860.10:FF:000001">
    <property type="entry name" value="tRNA-splicing ligase RtcB homolog"/>
    <property type="match status" value="1"/>
</dbReference>
<feature type="binding site" evidence="12">
    <location>
        <position position="322"/>
    </location>
    <ligand>
        <name>Mn(2+)</name>
        <dbReference type="ChEBI" id="CHEBI:29035"/>
        <label>2</label>
    </ligand>
</feature>
<comment type="similarity">
    <text evidence="1 13">Belongs to the RtcB family.</text>
</comment>
<comment type="catalytic activity">
    <reaction evidence="9">
        <text>a 3'-end 2',3'-cyclophospho-ribonucleotide-RNA + a 5'-end dephospho-ribonucleoside-RNA + GTP + H2O = a ribonucleotidyl-ribonucleotide-RNA + GMP + diphosphate + H(+)</text>
        <dbReference type="Rhea" id="RHEA:68080"/>
        <dbReference type="Rhea" id="RHEA-COMP:10464"/>
        <dbReference type="Rhea" id="RHEA-COMP:13936"/>
        <dbReference type="Rhea" id="RHEA-COMP:17355"/>
        <dbReference type="ChEBI" id="CHEBI:15377"/>
        <dbReference type="ChEBI" id="CHEBI:15378"/>
        <dbReference type="ChEBI" id="CHEBI:33019"/>
        <dbReference type="ChEBI" id="CHEBI:37565"/>
        <dbReference type="ChEBI" id="CHEBI:58115"/>
        <dbReference type="ChEBI" id="CHEBI:83064"/>
        <dbReference type="ChEBI" id="CHEBI:138284"/>
        <dbReference type="ChEBI" id="CHEBI:173118"/>
        <dbReference type="EC" id="6.5.1.8"/>
    </reaction>
</comment>
<feature type="binding site" evidence="11">
    <location>
        <begin position="322"/>
        <end position="323"/>
    </location>
    <ligand>
        <name>GMP</name>
        <dbReference type="ChEBI" id="CHEBI:58115"/>
    </ligand>
</feature>
<dbReference type="GO" id="GO:0170057">
    <property type="term" value="F:RNA ligase (GTP) activity"/>
    <property type="evidence" value="ECO:0007669"/>
    <property type="project" value="UniProtKB-EC"/>
</dbReference>
<evidence type="ECO:0000256" key="3">
    <source>
        <dbReference type="ARBA" id="ARBA00022723"/>
    </source>
</evidence>
<keyword evidence="5" id="KW-0692">RNA repair</keyword>
<dbReference type="EC" id="6.5.1.-" evidence="13"/>
<evidence type="ECO:0000256" key="4">
    <source>
        <dbReference type="ARBA" id="ARBA00022741"/>
    </source>
</evidence>
<evidence type="ECO:0000256" key="5">
    <source>
        <dbReference type="ARBA" id="ARBA00022800"/>
    </source>
</evidence>
<dbReference type="GO" id="GO:0005525">
    <property type="term" value="F:GTP binding"/>
    <property type="evidence" value="ECO:0007669"/>
    <property type="project" value="UniProtKB-KW"/>
</dbReference>
<keyword evidence="3 12" id="KW-0479">Metal-binding</keyword>
<keyword evidence="6 11" id="KW-0342">GTP-binding</keyword>
<sequence length="472" mass="49834">MKLTEETPYRFRVERHGDMRVPGIVFASRALLPSGETEKPLEQVANVATLPGITGASYAMPDMHWGYGFPIGGVAATDVRRGGVVSPGGVGFDISCGVRLLTADLTSGALSPVMERLMDGLNRAVPHGPGRGAVWKLSGPGEMTAILREGSRYAVERGYGTDNDLERCEDHGAVGDAVPEGVSERAVRRGLGQVGSLGSGNHFLEVQVVTEVHDTKAAEAFGLRADQVCVMIHCGSRGLGHQTCTDHVRTIDRRMSRHELRVPDRQLACAPVDSPEGRAYLGAMAAAANYSRANRQLLQAAASRVFADTTGRPLELVYDISHNLAKLETHEVDGERRELCVHRKGATRALPPGHPDLPSGLAGAGQPVLVPGSMGTSSYVLTGVPGGAAFHSTCHGAGRQQSRHQAARATRVGELRAELRERGVVVRGASARGLAEEAPAAYKDVSTVVEAAEGGGLCRKVARLVPVGVVKG</sequence>
<keyword evidence="15" id="KW-1185">Reference proteome</keyword>
<dbReference type="Pfam" id="PF01139">
    <property type="entry name" value="RtcB"/>
    <property type="match status" value="1"/>
</dbReference>
<dbReference type="EMBL" id="RJMB01000004">
    <property type="protein sequence ID" value="RNL86049.1"/>
    <property type="molecule type" value="Genomic_DNA"/>
</dbReference>
<feature type="binding site" evidence="11">
    <location>
        <begin position="201"/>
        <end position="205"/>
    </location>
    <ligand>
        <name>GMP</name>
        <dbReference type="ChEBI" id="CHEBI:58115"/>
    </ligand>
</feature>
<feature type="binding site" evidence="12">
    <location>
        <position position="202"/>
    </location>
    <ligand>
        <name>Mn(2+)</name>
        <dbReference type="ChEBI" id="CHEBI:29035"/>
        <label>1</label>
    </ligand>
</feature>
<keyword evidence="4 11" id="KW-0547">Nucleotide-binding</keyword>
<protein>
    <recommendedName>
        <fullName evidence="13">tRNA-splicing ligase RtcB</fullName>
        <ecNumber evidence="13">6.5.1.-</ecNumber>
    </recommendedName>
</protein>
<comment type="cofactor">
    <cofactor evidence="12 13">
        <name>Mn(2+)</name>
        <dbReference type="ChEBI" id="CHEBI:29035"/>
    </cofactor>
    <text evidence="12 13">Binds 2 manganese ions per subunit.</text>
</comment>
<dbReference type="PANTHER" id="PTHR11118">
    <property type="entry name" value="RNA-SPLICING LIGASE RTCB HOMOLOG"/>
    <property type="match status" value="1"/>
</dbReference>
<gene>
    <name evidence="13" type="primary">rtcB</name>
    <name evidence="14" type="ORF">EFW17_05790</name>
</gene>
<feature type="binding site" evidence="11">
    <location>
        <begin position="371"/>
        <end position="374"/>
    </location>
    <ligand>
        <name>GMP</name>
        <dbReference type="ChEBI" id="CHEBI:58115"/>
    </ligand>
</feature>
<evidence type="ECO:0000256" key="1">
    <source>
        <dbReference type="ARBA" id="ARBA00008071"/>
    </source>
</evidence>
<feature type="binding site" evidence="11">
    <location>
        <begin position="395"/>
        <end position="398"/>
    </location>
    <ligand>
        <name>GMP</name>
        <dbReference type="ChEBI" id="CHEBI:58115"/>
    </ligand>
</feature>
<dbReference type="Proteomes" id="UP000269198">
    <property type="component" value="Unassembled WGS sequence"/>
</dbReference>
<dbReference type="PROSITE" id="PS01288">
    <property type="entry name" value="UPF0027"/>
    <property type="match status" value="1"/>
</dbReference>
<dbReference type="GO" id="GO:0006396">
    <property type="term" value="P:RNA processing"/>
    <property type="evidence" value="ECO:0007669"/>
    <property type="project" value="InterPro"/>
</dbReference>
<evidence type="ECO:0000256" key="6">
    <source>
        <dbReference type="ARBA" id="ARBA00023134"/>
    </source>
</evidence>
<comment type="catalytic activity">
    <reaction evidence="8">
        <text>a 3'-end 3'-phospho-ribonucleotide-RNA + a 5'-end dephospho-ribonucleoside-RNA + GTP = a ribonucleotidyl-ribonucleotide-RNA + GMP + diphosphate</text>
        <dbReference type="Rhea" id="RHEA:68076"/>
        <dbReference type="Rhea" id="RHEA-COMP:10463"/>
        <dbReference type="Rhea" id="RHEA-COMP:13936"/>
        <dbReference type="Rhea" id="RHEA-COMP:17355"/>
        <dbReference type="ChEBI" id="CHEBI:33019"/>
        <dbReference type="ChEBI" id="CHEBI:37565"/>
        <dbReference type="ChEBI" id="CHEBI:58115"/>
        <dbReference type="ChEBI" id="CHEBI:83062"/>
        <dbReference type="ChEBI" id="CHEBI:138284"/>
        <dbReference type="ChEBI" id="CHEBI:173118"/>
        <dbReference type="EC" id="6.5.1.8"/>
    </reaction>
</comment>
<evidence type="ECO:0000256" key="2">
    <source>
        <dbReference type="ARBA" id="ARBA00022598"/>
    </source>
</evidence>
<feature type="binding site" evidence="11">
    <location>
        <position position="378"/>
    </location>
    <ligand>
        <name>GMP</name>
        <dbReference type="ChEBI" id="CHEBI:58115"/>
    </ligand>
</feature>
<reference evidence="14 15" key="1">
    <citation type="submission" date="2018-11" db="EMBL/GenBank/DDBJ databases">
        <title>The genome draft of YIM 96095.</title>
        <authorList>
            <person name="Tang S.-K."/>
            <person name="Chunyu W.-X."/>
            <person name="Feng Y.-Z."/>
        </authorList>
    </citation>
    <scope>NUCLEOTIDE SEQUENCE [LARGE SCALE GENOMIC DNA]</scope>
    <source>
        <strain evidence="14 15">YIM 96095</strain>
    </source>
</reference>
<evidence type="ECO:0000256" key="7">
    <source>
        <dbReference type="ARBA" id="ARBA00023211"/>
    </source>
</evidence>
<dbReference type="RefSeq" id="WP_123200243.1">
    <property type="nucleotide sequence ID" value="NZ_RJMB01000004.1"/>
</dbReference>
<dbReference type="Gene3D" id="3.90.1860.10">
    <property type="entry name" value="tRNA-splicing ligase RtcB"/>
    <property type="match status" value="1"/>
</dbReference>
<name>A0A3N0EEE3_9ACTN</name>
<evidence type="ECO:0000256" key="9">
    <source>
        <dbReference type="ARBA" id="ARBA00049514"/>
    </source>
</evidence>